<proteinExistence type="predicted"/>
<evidence type="ECO:0000313" key="2">
    <source>
        <dbReference type="EMBL" id="CAH2071581.1"/>
    </source>
</evidence>
<dbReference type="EMBL" id="OU466862">
    <property type="protein sequence ID" value="CAH2071581.1"/>
    <property type="molecule type" value="Genomic_DNA"/>
</dbReference>
<accession>A0AAU9SRV4</accession>
<dbReference type="PANTHER" id="PTHR27006">
    <property type="entry name" value="PROMASTIGOTE SURFACE ANTIGEN PROTEIN PSA"/>
    <property type="match status" value="1"/>
</dbReference>
<protein>
    <submittedName>
        <fullName evidence="2">Uncharacterized protein</fullName>
    </submittedName>
</protein>
<reference evidence="2 3" key="1">
    <citation type="submission" date="2022-03" db="EMBL/GenBank/DDBJ databases">
        <authorList>
            <person name="Nunn A."/>
            <person name="Chopra R."/>
            <person name="Nunn A."/>
            <person name="Contreras Garrido A."/>
        </authorList>
    </citation>
    <scope>NUCLEOTIDE SEQUENCE [LARGE SCALE GENOMIC DNA]</scope>
</reference>
<feature type="region of interest" description="Disordered" evidence="1">
    <location>
        <begin position="108"/>
        <end position="129"/>
    </location>
</feature>
<gene>
    <name evidence="2" type="ORF">TAV2_LOCUS22071</name>
</gene>
<evidence type="ECO:0000313" key="3">
    <source>
        <dbReference type="Proteomes" id="UP000836841"/>
    </source>
</evidence>
<sequence>MSQTLRCPYLNWHATSSRPSFLLPNKMNKRYEWRVKANGAAILAWKRWVERRPETIIDRFLAENPSNEIIKLIQIGLLCVQENATKRPTMSSVTVWIGSETITFPLPKDPALTWSQSQSEDDTMSSMSK</sequence>
<dbReference type="AlphaFoldDB" id="A0AAU9SRV4"/>
<feature type="compositionally biased region" description="Polar residues" evidence="1">
    <location>
        <begin position="113"/>
        <end position="129"/>
    </location>
</feature>
<name>A0AAU9SRV4_THLAR</name>
<evidence type="ECO:0000256" key="1">
    <source>
        <dbReference type="SAM" id="MobiDB-lite"/>
    </source>
</evidence>
<dbReference type="PANTHER" id="PTHR27006:SF606">
    <property type="entry name" value="INTERLEUKIN-1 RECEPTOR-ASSOCIATED KINASE 4"/>
    <property type="match status" value="1"/>
</dbReference>
<dbReference type="Gene3D" id="1.10.510.10">
    <property type="entry name" value="Transferase(Phosphotransferase) domain 1"/>
    <property type="match status" value="1"/>
</dbReference>
<dbReference type="Proteomes" id="UP000836841">
    <property type="component" value="Chromosome 6"/>
</dbReference>
<feature type="non-terminal residue" evidence="2">
    <location>
        <position position="129"/>
    </location>
</feature>
<keyword evidence="3" id="KW-1185">Reference proteome</keyword>
<organism evidence="2 3">
    <name type="scientific">Thlaspi arvense</name>
    <name type="common">Field penny-cress</name>
    <dbReference type="NCBI Taxonomy" id="13288"/>
    <lineage>
        <taxon>Eukaryota</taxon>
        <taxon>Viridiplantae</taxon>
        <taxon>Streptophyta</taxon>
        <taxon>Embryophyta</taxon>
        <taxon>Tracheophyta</taxon>
        <taxon>Spermatophyta</taxon>
        <taxon>Magnoliopsida</taxon>
        <taxon>eudicotyledons</taxon>
        <taxon>Gunneridae</taxon>
        <taxon>Pentapetalae</taxon>
        <taxon>rosids</taxon>
        <taxon>malvids</taxon>
        <taxon>Brassicales</taxon>
        <taxon>Brassicaceae</taxon>
        <taxon>Thlaspideae</taxon>
        <taxon>Thlaspi</taxon>
    </lineage>
</organism>